<evidence type="ECO:0000256" key="1">
    <source>
        <dbReference type="ARBA" id="ARBA00022692"/>
    </source>
</evidence>
<comment type="caution">
    <text evidence="6">The sequence shown here is derived from an EMBL/GenBank/DDBJ whole genome shotgun (WGS) entry which is preliminary data.</text>
</comment>
<accession>A0ABW4FLG4</accession>
<reference evidence="7" key="1">
    <citation type="journal article" date="2019" name="Int. J. Syst. Evol. Microbiol.">
        <title>The Global Catalogue of Microorganisms (GCM) 10K type strain sequencing project: providing services to taxonomists for standard genome sequencing and annotation.</title>
        <authorList>
            <consortium name="The Broad Institute Genomics Platform"/>
            <consortium name="The Broad Institute Genome Sequencing Center for Infectious Disease"/>
            <person name="Wu L."/>
            <person name="Ma J."/>
        </authorList>
    </citation>
    <scope>NUCLEOTIDE SEQUENCE [LARGE SCALE GENOMIC DNA]</scope>
    <source>
        <strain evidence="7">JCM 12165</strain>
    </source>
</reference>
<feature type="transmembrane region" description="Helical" evidence="4">
    <location>
        <begin position="49"/>
        <end position="69"/>
    </location>
</feature>
<keyword evidence="4" id="KW-0472">Membrane</keyword>
<organism evidence="6 7">
    <name type="scientific">Pseudonocardia aurantiaca</name>
    <dbReference type="NCBI Taxonomy" id="75290"/>
    <lineage>
        <taxon>Bacteria</taxon>
        <taxon>Bacillati</taxon>
        <taxon>Actinomycetota</taxon>
        <taxon>Actinomycetes</taxon>
        <taxon>Pseudonocardiales</taxon>
        <taxon>Pseudonocardiaceae</taxon>
        <taxon>Pseudonocardia</taxon>
    </lineage>
</organism>
<protein>
    <submittedName>
        <fullName evidence="6">HAMP domain-containing protein</fullName>
    </submittedName>
</protein>
<feature type="transmembrane region" description="Helical" evidence="4">
    <location>
        <begin position="21"/>
        <end position="43"/>
    </location>
</feature>
<sequence length="461" mass="47033">MPGSPLMTPLDRKSPFPQPRFPAGVSGGPLALLAVELAGVAGLSANLPLAATLVLVGAVCQTLLWLGVVRPVRQLRDAMDDILERSTRETPDDNPDRARRWQIAETARILAAMRRFTGSSRSATTGRLLAMAVAPIVAGAILLGWGATAAAAILGAGLVQDPAATARQAGAAAAGRADELHAALRGGLTALERAAGPPTGQVVTAAAATVARALAAEELFRAVSIVDGSGRAIATAGHPQHPPTVSPGGSRVVQANDGGSEPIVLASTPMWDGASMLVGEFDPRALNDVVRAPGVRTRVIDPHLDTVLDTAGYLAFAKLEDPALVTVARGAQQGVHVISLPADGRAVTAQRVGGVDSPTDLGWVLVEDQSVAAAAFTADAGRRTALVVIGLVTSIGVGALAWVGVTVVRPARRLARHVERLADGEPVTPLAPQRLDEIGTAVAATNRLAAARAVRDAVAGS</sequence>
<dbReference type="InterPro" id="IPR003660">
    <property type="entry name" value="HAMP_dom"/>
</dbReference>
<keyword evidence="1 4" id="KW-0812">Transmembrane</keyword>
<evidence type="ECO:0000256" key="3">
    <source>
        <dbReference type="SAM" id="MobiDB-lite"/>
    </source>
</evidence>
<dbReference type="Pfam" id="PF00672">
    <property type="entry name" value="HAMP"/>
    <property type="match status" value="1"/>
</dbReference>
<evidence type="ECO:0000256" key="2">
    <source>
        <dbReference type="ARBA" id="ARBA00022989"/>
    </source>
</evidence>
<dbReference type="EMBL" id="JBHUCP010000009">
    <property type="protein sequence ID" value="MFD1531073.1"/>
    <property type="molecule type" value="Genomic_DNA"/>
</dbReference>
<name>A0ABW4FLG4_9PSEU</name>
<evidence type="ECO:0000313" key="7">
    <source>
        <dbReference type="Proteomes" id="UP001597145"/>
    </source>
</evidence>
<feature type="transmembrane region" description="Helical" evidence="4">
    <location>
        <begin position="385"/>
        <end position="408"/>
    </location>
</feature>
<feature type="domain" description="HAMP" evidence="5">
    <location>
        <begin position="405"/>
        <end position="457"/>
    </location>
</feature>
<dbReference type="Gene3D" id="6.10.340.10">
    <property type="match status" value="1"/>
</dbReference>
<keyword evidence="7" id="KW-1185">Reference proteome</keyword>
<dbReference type="RefSeq" id="WP_343971340.1">
    <property type="nucleotide sequence ID" value="NZ_BAAAJG010000002.1"/>
</dbReference>
<proteinExistence type="predicted"/>
<feature type="region of interest" description="Disordered" evidence="3">
    <location>
        <begin position="1"/>
        <end position="21"/>
    </location>
</feature>
<evidence type="ECO:0000256" key="4">
    <source>
        <dbReference type="SAM" id="Phobius"/>
    </source>
</evidence>
<keyword evidence="2 4" id="KW-1133">Transmembrane helix</keyword>
<evidence type="ECO:0000313" key="6">
    <source>
        <dbReference type="EMBL" id="MFD1531073.1"/>
    </source>
</evidence>
<dbReference type="CDD" id="cd06225">
    <property type="entry name" value="HAMP"/>
    <property type="match status" value="1"/>
</dbReference>
<dbReference type="Proteomes" id="UP001597145">
    <property type="component" value="Unassembled WGS sequence"/>
</dbReference>
<gene>
    <name evidence="6" type="ORF">ACFSCY_16670</name>
</gene>
<feature type="transmembrane region" description="Helical" evidence="4">
    <location>
        <begin position="128"/>
        <end position="159"/>
    </location>
</feature>
<dbReference type="PROSITE" id="PS50885">
    <property type="entry name" value="HAMP"/>
    <property type="match status" value="1"/>
</dbReference>
<evidence type="ECO:0000259" key="5">
    <source>
        <dbReference type="PROSITE" id="PS50885"/>
    </source>
</evidence>